<dbReference type="PANTHER" id="PTHR21235">
    <property type="entry name" value="IMIDAZOLE GLYCEROL PHOSPHATE SYNTHASE SUBUNIT HISF/H IGP SYNTHASE SUBUNIT HISF/H"/>
    <property type="match status" value="1"/>
</dbReference>
<dbReference type="SUPFAM" id="SSF51366">
    <property type="entry name" value="Ribulose-phoshate binding barrel"/>
    <property type="match status" value="1"/>
</dbReference>
<dbReference type="AlphaFoldDB" id="A0A381V6Z7"/>
<keyword evidence="9" id="KW-0456">Lyase</keyword>
<dbReference type="EC" id="4.3.2.10" evidence="5"/>
<evidence type="ECO:0000256" key="5">
    <source>
        <dbReference type="ARBA" id="ARBA00012809"/>
    </source>
</evidence>
<evidence type="ECO:0000313" key="13">
    <source>
        <dbReference type="EMBL" id="SVA36080.1"/>
    </source>
</evidence>
<dbReference type="NCBIfam" id="TIGR00735">
    <property type="entry name" value="hisF"/>
    <property type="match status" value="1"/>
</dbReference>
<evidence type="ECO:0000256" key="4">
    <source>
        <dbReference type="ARBA" id="ARBA00011152"/>
    </source>
</evidence>
<dbReference type="InterPro" id="IPR006062">
    <property type="entry name" value="His_biosynth"/>
</dbReference>
<organism evidence="13">
    <name type="scientific">marine metagenome</name>
    <dbReference type="NCBI Taxonomy" id="408172"/>
    <lineage>
        <taxon>unclassified sequences</taxon>
        <taxon>metagenomes</taxon>
        <taxon>ecological metagenomes</taxon>
    </lineage>
</organism>
<dbReference type="GO" id="GO:0005737">
    <property type="term" value="C:cytoplasm"/>
    <property type="evidence" value="ECO:0007669"/>
    <property type="project" value="UniProtKB-SubCell"/>
</dbReference>
<keyword evidence="7" id="KW-0028">Amino-acid biosynthesis</keyword>
<comment type="pathway">
    <text evidence="2">Amino-acid biosynthesis; L-histidine biosynthesis; L-histidine from 5-phospho-alpha-D-ribose 1-diphosphate: step 5/9.</text>
</comment>
<name>A0A381V6Z7_9ZZZZ</name>
<evidence type="ECO:0000256" key="11">
    <source>
        <dbReference type="ARBA" id="ARBA00030264"/>
    </source>
</evidence>
<evidence type="ECO:0000256" key="12">
    <source>
        <dbReference type="ARBA" id="ARBA00047838"/>
    </source>
</evidence>
<gene>
    <name evidence="13" type="ORF">METZ01_LOCUS88934</name>
</gene>
<evidence type="ECO:0000256" key="2">
    <source>
        <dbReference type="ARBA" id="ARBA00005091"/>
    </source>
</evidence>
<dbReference type="Pfam" id="PF00977">
    <property type="entry name" value="His_biosynth"/>
    <property type="match status" value="1"/>
</dbReference>
<evidence type="ECO:0000256" key="6">
    <source>
        <dbReference type="ARBA" id="ARBA00022490"/>
    </source>
</evidence>
<comment type="function">
    <text evidence="10">IGPS catalyzes the conversion of PRFAR and glutamine to IGP, AICAR and glutamate. The HisF subunit catalyzes the cyclization activity that produces IGP and AICAR from PRFAR using the ammonia provided by the HisH subunit.</text>
</comment>
<dbReference type="GO" id="GO:0016829">
    <property type="term" value="F:lyase activity"/>
    <property type="evidence" value="ECO:0007669"/>
    <property type="project" value="UniProtKB-KW"/>
</dbReference>
<dbReference type="InterPro" id="IPR004651">
    <property type="entry name" value="HisF"/>
</dbReference>
<dbReference type="InterPro" id="IPR011060">
    <property type="entry name" value="RibuloseP-bd_barrel"/>
</dbReference>
<evidence type="ECO:0000256" key="3">
    <source>
        <dbReference type="ARBA" id="ARBA00009667"/>
    </source>
</evidence>
<dbReference type="EMBL" id="UINC01008010">
    <property type="protein sequence ID" value="SVA36080.1"/>
    <property type="molecule type" value="Genomic_DNA"/>
</dbReference>
<dbReference type="CDD" id="cd04731">
    <property type="entry name" value="HisF"/>
    <property type="match status" value="1"/>
</dbReference>
<evidence type="ECO:0000256" key="7">
    <source>
        <dbReference type="ARBA" id="ARBA00022605"/>
    </source>
</evidence>
<protein>
    <recommendedName>
        <fullName evidence="5">imidazole glycerol-phosphate synthase</fullName>
        <ecNumber evidence="5">4.3.2.10</ecNumber>
    </recommendedName>
    <alternativeName>
        <fullName evidence="11">IGP synthase cyclase subunit</fullName>
    </alternativeName>
</protein>
<evidence type="ECO:0000256" key="9">
    <source>
        <dbReference type="ARBA" id="ARBA00023239"/>
    </source>
</evidence>
<dbReference type="Gene3D" id="3.20.20.70">
    <property type="entry name" value="Aldolase class I"/>
    <property type="match status" value="1"/>
</dbReference>
<evidence type="ECO:0000256" key="10">
    <source>
        <dbReference type="ARBA" id="ARBA00025475"/>
    </source>
</evidence>
<comment type="catalytic activity">
    <reaction evidence="12">
        <text>5-[(5-phospho-1-deoxy-D-ribulos-1-ylimino)methylamino]-1-(5-phospho-beta-D-ribosyl)imidazole-4-carboxamide + L-glutamine = D-erythro-1-(imidazol-4-yl)glycerol 3-phosphate + 5-amino-1-(5-phospho-beta-D-ribosyl)imidazole-4-carboxamide + L-glutamate + H(+)</text>
        <dbReference type="Rhea" id="RHEA:24793"/>
        <dbReference type="ChEBI" id="CHEBI:15378"/>
        <dbReference type="ChEBI" id="CHEBI:29985"/>
        <dbReference type="ChEBI" id="CHEBI:58278"/>
        <dbReference type="ChEBI" id="CHEBI:58359"/>
        <dbReference type="ChEBI" id="CHEBI:58475"/>
        <dbReference type="ChEBI" id="CHEBI:58525"/>
        <dbReference type="EC" id="4.3.2.10"/>
    </reaction>
</comment>
<comment type="subcellular location">
    <subcellularLocation>
        <location evidence="1">Cytoplasm</location>
    </subcellularLocation>
</comment>
<dbReference type="FunFam" id="3.20.20.70:FF:000006">
    <property type="entry name" value="Imidazole glycerol phosphate synthase subunit HisF"/>
    <property type="match status" value="1"/>
</dbReference>
<dbReference type="PANTHER" id="PTHR21235:SF2">
    <property type="entry name" value="IMIDAZOLE GLYCEROL PHOSPHATE SYNTHASE HISHF"/>
    <property type="match status" value="1"/>
</dbReference>
<reference evidence="13" key="1">
    <citation type="submission" date="2018-05" db="EMBL/GenBank/DDBJ databases">
        <authorList>
            <person name="Lanie J.A."/>
            <person name="Ng W.-L."/>
            <person name="Kazmierczak K.M."/>
            <person name="Andrzejewski T.M."/>
            <person name="Davidsen T.M."/>
            <person name="Wayne K.J."/>
            <person name="Tettelin H."/>
            <person name="Glass J.I."/>
            <person name="Rusch D."/>
            <person name="Podicherti R."/>
            <person name="Tsui H.-C.T."/>
            <person name="Winkler M.E."/>
        </authorList>
    </citation>
    <scope>NUCLEOTIDE SEQUENCE</scope>
</reference>
<evidence type="ECO:0000256" key="8">
    <source>
        <dbReference type="ARBA" id="ARBA00023102"/>
    </source>
</evidence>
<comment type="similarity">
    <text evidence="3">Belongs to the HisA/HisF family.</text>
</comment>
<dbReference type="GO" id="GO:0000107">
    <property type="term" value="F:imidazoleglycerol-phosphate synthase activity"/>
    <property type="evidence" value="ECO:0007669"/>
    <property type="project" value="InterPro"/>
</dbReference>
<dbReference type="InterPro" id="IPR050064">
    <property type="entry name" value="IGPS_HisA/HisF"/>
</dbReference>
<dbReference type="InterPro" id="IPR013785">
    <property type="entry name" value="Aldolase_TIM"/>
</dbReference>
<evidence type="ECO:0000256" key="1">
    <source>
        <dbReference type="ARBA" id="ARBA00004496"/>
    </source>
</evidence>
<accession>A0A381V6Z7</accession>
<keyword evidence="6" id="KW-0963">Cytoplasm</keyword>
<comment type="subunit">
    <text evidence="4">Heterodimer of HisH and HisF.</text>
</comment>
<keyword evidence="8" id="KW-0368">Histidine biosynthesis</keyword>
<proteinExistence type="inferred from homology"/>
<dbReference type="UniPathway" id="UPA00031">
    <property type="reaction ID" value="UER00010"/>
</dbReference>
<dbReference type="GO" id="GO:0000105">
    <property type="term" value="P:L-histidine biosynthetic process"/>
    <property type="evidence" value="ECO:0007669"/>
    <property type="project" value="UniProtKB-UniPathway"/>
</dbReference>
<dbReference type="HAMAP" id="MF_01013">
    <property type="entry name" value="HisF"/>
    <property type="match status" value="1"/>
</dbReference>
<sequence length="258" mass="27342">MLAKRVIPCLDVHDGAVTRGVRFGRAEEGGLRNVGDPVELAIRYDEQGADEMVFFDITASAHGRGTMVDVMEQVASRCFMPLTVGGGIRTVEDMGVMLKAGADKISINSAALAKPGLIGEGAEKFGSQCIVVSVDAKKTGDGEWRVFSHGGRKETGLDAIEWSTRAVQLGAGEIVLNSIDADGTKAGYDLEITRRISESVDVPVVASGGAGCLEHMAEVLQEGRADAVLAASIFHFGEYSVDDVKAFLEQDGIPVRML</sequence>